<evidence type="ECO:0000256" key="3">
    <source>
        <dbReference type="ARBA" id="ARBA00022729"/>
    </source>
</evidence>
<dbReference type="GO" id="GO:0005576">
    <property type="term" value="C:extracellular region"/>
    <property type="evidence" value="ECO:0007669"/>
    <property type="project" value="UniProtKB-SubCell"/>
</dbReference>
<sequence length="114" mass="12461">MAFVPIFACHAAYGRRQVNSRISLAPAVDVSNFPSCQQLTLMTQGGTQIVGCKHVCEEQAPSVGVFIPRRQCLAVSTDAVKHMSRLVKYKCELGICEEGNKCNASDLLISCWKV</sequence>
<comment type="function">
    <text evidence="6">Salivary chemokine-binding protein which binds to host chemokines.</text>
</comment>
<name>A0A6G5AIA4_RHIMP</name>
<keyword evidence="2 6" id="KW-0964">Secreted</keyword>
<protein>
    <recommendedName>
        <fullName evidence="6">Evasin</fullName>
    </recommendedName>
</protein>
<dbReference type="Gene3D" id="2.30.130.100">
    <property type="match status" value="1"/>
</dbReference>
<evidence type="ECO:0000256" key="2">
    <source>
        <dbReference type="ARBA" id="ARBA00022525"/>
    </source>
</evidence>
<comment type="subcellular location">
    <subcellularLocation>
        <location evidence="1 6">Secreted</location>
    </subcellularLocation>
</comment>
<dbReference type="GO" id="GO:0019957">
    <property type="term" value="F:C-C chemokine binding"/>
    <property type="evidence" value="ECO:0007669"/>
    <property type="project" value="InterPro"/>
</dbReference>
<evidence type="ECO:0000256" key="1">
    <source>
        <dbReference type="ARBA" id="ARBA00004613"/>
    </source>
</evidence>
<evidence type="ECO:0000256" key="5">
    <source>
        <dbReference type="ARBA" id="ARBA00023180"/>
    </source>
</evidence>
<dbReference type="InterPro" id="IPR045797">
    <property type="entry name" value="EVA_Class_A"/>
</dbReference>
<evidence type="ECO:0000313" key="7">
    <source>
        <dbReference type="EMBL" id="NIE50338.1"/>
    </source>
</evidence>
<evidence type="ECO:0000256" key="4">
    <source>
        <dbReference type="ARBA" id="ARBA00023157"/>
    </source>
</evidence>
<keyword evidence="4 6" id="KW-1015">Disulfide bond</keyword>
<dbReference type="EMBL" id="GIKN01008065">
    <property type="protein sequence ID" value="NIE50338.1"/>
    <property type="molecule type" value="Transcribed_RNA"/>
</dbReference>
<accession>A0A6G5AIA4</accession>
<dbReference type="AlphaFoldDB" id="A0A6G5AIA4"/>
<keyword evidence="5 6" id="KW-0325">Glycoprotein</keyword>
<keyword evidence="3 6" id="KW-0732">Signal</keyword>
<proteinExistence type="predicted"/>
<evidence type="ECO:0000256" key="6">
    <source>
        <dbReference type="RuleBase" id="RU369006"/>
    </source>
</evidence>
<organism evidence="7">
    <name type="scientific">Rhipicephalus microplus</name>
    <name type="common">Cattle tick</name>
    <name type="synonym">Boophilus microplus</name>
    <dbReference type="NCBI Taxonomy" id="6941"/>
    <lineage>
        <taxon>Eukaryota</taxon>
        <taxon>Metazoa</taxon>
        <taxon>Ecdysozoa</taxon>
        <taxon>Arthropoda</taxon>
        <taxon>Chelicerata</taxon>
        <taxon>Arachnida</taxon>
        <taxon>Acari</taxon>
        <taxon>Parasitiformes</taxon>
        <taxon>Ixodida</taxon>
        <taxon>Ixodoidea</taxon>
        <taxon>Ixodidae</taxon>
        <taxon>Rhipicephalinae</taxon>
        <taxon>Rhipicephalus</taxon>
        <taxon>Boophilus</taxon>
    </lineage>
</organism>
<reference evidence="7" key="1">
    <citation type="submission" date="2020-03" db="EMBL/GenBank/DDBJ databases">
        <title>A transcriptome and proteome of the tick Rhipicephalus microplus shaped by the genetic composition of its hosts and developmental stage.</title>
        <authorList>
            <person name="Garcia G.R."/>
            <person name="Ribeiro J.M.C."/>
            <person name="Maruyama S.R."/>
            <person name="Gardinasse L.G."/>
            <person name="Nelson K."/>
            <person name="Ferreira B.R."/>
            <person name="Andrade T.G."/>
            <person name="Santos I.K.F.M."/>
        </authorList>
    </citation>
    <scope>NUCLEOTIDE SEQUENCE</scope>
    <source>
        <strain evidence="7">NSGR</strain>
        <tissue evidence="7">Salivary glands</tissue>
    </source>
</reference>
<dbReference type="Pfam" id="PF19429">
    <property type="entry name" value="EVA_Class_A"/>
    <property type="match status" value="1"/>
</dbReference>